<evidence type="ECO:0000256" key="3">
    <source>
        <dbReference type="ARBA" id="ARBA00023002"/>
    </source>
</evidence>
<reference evidence="5 6" key="1">
    <citation type="journal article" date="2023" name="ISME J.">
        <title>Cultivation and genomic characterization of novel and ubiquitous marine nitrite-oxidizing bacteria from the Nitrospirales.</title>
        <authorList>
            <person name="Mueller A.J."/>
            <person name="Daebeler A."/>
            <person name="Herbold C.W."/>
            <person name="Kirkegaard R.H."/>
            <person name="Daims H."/>
        </authorList>
    </citation>
    <scope>NUCLEOTIDE SEQUENCE [LARGE SCALE GENOMIC DNA]</scope>
    <source>
        <strain evidence="5 6">EB</strain>
    </source>
</reference>
<evidence type="ECO:0000259" key="4">
    <source>
        <dbReference type="SMART" id="SM00702"/>
    </source>
</evidence>
<name>A0ABU3K5K5_9BACT</name>
<evidence type="ECO:0000256" key="2">
    <source>
        <dbReference type="ARBA" id="ARBA00022964"/>
    </source>
</evidence>
<dbReference type="Gene3D" id="2.60.120.620">
    <property type="entry name" value="q2cbj1_9rhob like domain"/>
    <property type="match status" value="1"/>
</dbReference>
<dbReference type="RefSeq" id="WP_313832006.1">
    <property type="nucleotide sequence ID" value="NZ_JAQOUE010000001.1"/>
</dbReference>
<keyword evidence="3" id="KW-0560">Oxidoreductase</keyword>
<keyword evidence="6" id="KW-1185">Reference proteome</keyword>
<dbReference type="InterPro" id="IPR044862">
    <property type="entry name" value="Pro_4_hyd_alph_FE2OG_OXY"/>
</dbReference>
<proteinExistence type="predicted"/>
<comment type="caution">
    <text evidence="5">The sequence shown here is derived from an EMBL/GenBank/DDBJ whole genome shotgun (WGS) entry which is preliminary data.</text>
</comment>
<sequence>MNSRSNVPPISLNVGSRRQFNDYGMAVIEQALPELIAEDVRMKFQGAEYERIEQIREHHYEHVFKTDSPYLPKAGEHYIARFWRSPSLESGKSLNQFFENYIRPIVQDISGTHFEKVDLRAYKMTDGDQYRVHIDDYAGPVGFIYYLSKNWKWDWGGILMTADGDNMVPSLPKFNQLILLNHGKRRPPHMVTPIASFAAEPRYVLVGFLS</sequence>
<keyword evidence="2" id="KW-0223">Dioxygenase</keyword>
<dbReference type="SMART" id="SM00702">
    <property type="entry name" value="P4Hc"/>
    <property type="match status" value="1"/>
</dbReference>
<evidence type="ECO:0000313" key="5">
    <source>
        <dbReference type="EMBL" id="MDT7041658.1"/>
    </source>
</evidence>
<accession>A0ABU3K5K5</accession>
<dbReference type="InterPro" id="IPR006620">
    <property type="entry name" value="Pro_4_hyd_alph"/>
</dbReference>
<dbReference type="EMBL" id="JAQOUE010000001">
    <property type="protein sequence ID" value="MDT7041658.1"/>
    <property type="molecule type" value="Genomic_DNA"/>
</dbReference>
<dbReference type="Proteomes" id="UP001250932">
    <property type="component" value="Unassembled WGS sequence"/>
</dbReference>
<protein>
    <submittedName>
        <fullName evidence="5">2OG-Fe(II) oxygenase</fullName>
    </submittedName>
</protein>
<feature type="domain" description="Prolyl 4-hydroxylase alpha subunit" evidence="4">
    <location>
        <begin position="12"/>
        <end position="210"/>
    </location>
</feature>
<evidence type="ECO:0000313" key="6">
    <source>
        <dbReference type="Proteomes" id="UP001250932"/>
    </source>
</evidence>
<dbReference type="Pfam" id="PF13640">
    <property type="entry name" value="2OG-FeII_Oxy_3"/>
    <property type="match status" value="1"/>
</dbReference>
<organism evidence="5 6">
    <name type="scientific">Candidatus Nitronereus thalassa</name>
    <dbReference type="NCBI Taxonomy" id="3020898"/>
    <lineage>
        <taxon>Bacteria</taxon>
        <taxon>Pseudomonadati</taxon>
        <taxon>Nitrospirota</taxon>
        <taxon>Nitrospiria</taxon>
        <taxon>Nitrospirales</taxon>
        <taxon>Nitrospiraceae</taxon>
        <taxon>Candidatus Nitronereus</taxon>
    </lineage>
</organism>
<comment type="cofactor">
    <cofactor evidence="1">
        <name>L-ascorbate</name>
        <dbReference type="ChEBI" id="CHEBI:38290"/>
    </cofactor>
</comment>
<gene>
    <name evidence="5" type="ORF">PPG34_04800</name>
</gene>
<evidence type="ECO:0000256" key="1">
    <source>
        <dbReference type="ARBA" id="ARBA00001961"/>
    </source>
</evidence>